<gene>
    <name evidence="2" type="ORF">GUITHDRAFT_137469</name>
</gene>
<dbReference type="Proteomes" id="UP000011087">
    <property type="component" value="Unassembled WGS sequence"/>
</dbReference>
<proteinExistence type="predicted"/>
<dbReference type="InterPro" id="IPR013761">
    <property type="entry name" value="SAM/pointed_sf"/>
</dbReference>
<protein>
    <submittedName>
        <fullName evidence="2 3">Uncharacterized protein</fullName>
    </submittedName>
</protein>
<feature type="transmembrane region" description="Helical" evidence="1">
    <location>
        <begin position="231"/>
        <end position="253"/>
    </location>
</feature>
<name>L1JFJ3_GUITC</name>
<dbReference type="EMBL" id="JH992990">
    <property type="protein sequence ID" value="EKX47278.1"/>
    <property type="molecule type" value="Genomic_DNA"/>
</dbReference>
<dbReference type="GeneID" id="17303933"/>
<sequence length="267" mass="30401">MGEPKKETVQKWTSQQVSQWIFDRDPEFQNMLVDVLSCAFTVLIQFVCNHKLDSFSSHDPSADAFNYHNITGEILLELKESDFMKIVHDRHVTMKQEAEFLEHLSKLQRYFKKPKTRQRARRGVPSLPMLLVNAITFRFADTSEGKDVAGMKNIFYGSAYSVFCNTDASKRQKLLVHVGRALAVFYAFAGMCSICLVLSTIFAVVQIIMIYEMSDDVELEEFLDLIDQDVQLPGMFLVAGILLITVPVTSYVIMNSMVSGRFQVAQL</sequence>
<dbReference type="Gene3D" id="1.10.150.50">
    <property type="entry name" value="Transcription Factor, Ets-1"/>
    <property type="match status" value="1"/>
</dbReference>
<evidence type="ECO:0000256" key="1">
    <source>
        <dbReference type="SAM" id="Phobius"/>
    </source>
</evidence>
<accession>L1JFJ3</accession>
<reference evidence="3" key="3">
    <citation type="submission" date="2016-03" db="UniProtKB">
        <authorList>
            <consortium name="EnsemblProtists"/>
        </authorList>
    </citation>
    <scope>IDENTIFICATION</scope>
</reference>
<reference evidence="4" key="2">
    <citation type="submission" date="2012-11" db="EMBL/GenBank/DDBJ databases">
        <authorList>
            <person name="Kuo A."/>
            <person name="Curtis B.A."/>
            <person name="Tanifuji G."/>
            <person name="Burki F."/>
            <person name="Gruber A."/>
            <person name="Irimia M."/>
            <person name="Maruyama S."/>
            <person name="Arias M.C."/>
            <person name="Ball S.G."/>
            <person name="Gile G.H."/>
            <person name="Hirakawa Y."/>
            <person name="Hopkins J.F."/>
            <person name="Rensing S.A."/>
            <person name="Schmutz J."/>
            <person name="Symeonidi A."/>
            <person name="Elias M."/>
            <person name="Eveleigh R.J."/>
            <person name="Herman E.K."/>
            <person name="Klute M.J."/>
            <person name="Nakayama T."/>
            <person name="Obornik M."/>
            <person name="Reyes-Prieto A."/>
            <person name="Armbrust E.V."/>
            <person name="Aves S.J."/>
            <person name="Beiko R.G."/>
            <person name="Coutinho P."/>
            <person name="Dacks J.B."/>
            <person name="Durnford D.G."/>
            <person name="Fast N.M."/>
            <person name="Green B.R."/>
            <person name="Grisdale C."/>
            <person name="Hempe F."/>
            <person name="Henrissat B."/>
            <person name="Hoppner M.P."/>
            <person name="Ishida K.-I."/>
            <person name="Kim E."/>
            <person name="Koreny L."/>
            <person name="Kroth P.G."/>
            <person name="Liu Y."/>
            <person name="Malik S.-B."/>
            <person name="Maier U.G."/>
            <person name="McRose D."/>
            <person name="Mock T."/>
            <person name="Neilson J.A."/>
            <person name="Onodera N.T."/>
            <person name="Poole A.M."/>
            <person name="Pritham E.J."/>
            <person name="Richards T.A."/>
            <person name="Rocap G."/>
            <person name="Roy S.W."/>
            <person name="Sarai C."/>
            <person name="Schaack S."/>
            <person name="Shirato S."/>
            <person name="Slamovits C.H."/>
            <person name="Spencer D.F."/>
            <person name="Suzuki S."/>
            <person name="Worden A.Z."/>
            <person name="Zauner S."/>
            <person name="Barry K."/>
            <person name="Bell C."/>
            <person name="Bharti A.K."/>
            <person name="Crow J.A."/>
            <person name="Grimwood J."/>
            <person name="Kramer R."/>
            <person name="Lindquist E."/>
            <person name="Lucas S."/>
            <person name="Salamov A."/>
            <person name="McFadden G.I."/>
            <person name="Lane C.E."/>
            <person name="Keeling P.J."/>
            <person name="Gray M.W."/>
            <person name="Grigoriev I.V."/>
            <person name="Archibald J.M."/>
        </authorList>
    </citation>
    <scope>NUCLEOTIDE SEQUENCE</scope>
    <source>
        <strain evidence="4">CCMP2712</strain>
    </source>
</reference>
<organism evidence="2">
    <name type="scientific">Guillardia theta (strain CCMP2712)</name>
    <name type="common">Cryptophyte</name>
    <dbReference type="NCBI Taxonomy" id="905079"/>
    <lineage>
        <taxon>Eukaryota</taxon>
        <taxon>Cryptophyceae</taxon>
        <taxon>Pyrenomonadales</taxon>
        <taxon>Geminigeraceae</taxon>
        <taxon>Guillardia</taxon>
    </lineage>
</organism>
<dbReference type="RefSeq" id="XP_005834258.1">
    <property type="nucleotide sequence ID" value="XM_005834201.1"/>
</dbReference>
<evidence type="ECO:0000313" key="3">
    <source>
        <dbReference type="EnsemblProtists" id="EKX47278"/>
    </source>
</evidence>
<keyword evidence="1" id="KW-0812">Transmembrane</keyword>
<keyword evidence="1" id="KW-0472">Membrane</keyword>
<reference evidence="2 4" key="1">
    <citation type="journal article" date="2012" name="Nature">
        <title>Algal genomes reveal evolutionary mosaicism and the fate of nucleomorphs.</title>
        <authorList>
            <consortium name="DOE Joint Genome Institute"/>
            <person name="Curtis B.A."/>
            <person name="Tanifuji G."/>
            <person name="Burki F."/>
            <person name="Gruber A."/>
            <person name="Irimia M."/>
            <person name="Maruyama S."/>
            <person name="Arias M.C."/>
            <person name="Ball S.G."/>
            <person name="Gile G.H."/>
            <person name="Hirakawa Y."/>
            <person name="Hopkins J.F."/>
            <person name="Kuo A."/>
            <person name="Rensing S.A."/>
            <person name="Schmutz J."/>
            <person name="Symeonidi A."/>
            <person name="Elias M."/>
            <person name="Eveleigh R.J."/>
            <person name="Herman E.K."/>
            <person name="Klute M.J."/>
            <person name="Nakayama T."/>
            <person name="Obornik M."/>
            <person name="Reyes-Prieto A."/>
            <person name="Armbrust E.V."/>
            <person name="Aves S.J."/>
            <person name="Beiko R.G."/>
            <person name="Coutinho P."/>
            <person name="Dacks J.B."/>
            <person name="Durnford D.G."/>
            <person name="Fast N.M."/>
            <person name="Green B.R."/>
            <person name="Grisdale C.J."/>
            <person name="Hempel F."/>
            <person name="Henrissat B."/>
            <person name="Hoppner M.P."/>
            <person name="Ishida K."/>
            <person name="Kim E."/>
            <person name="Koreny L."/>
            <person name="Kroth P.G."/>
            <person name="Liu Y."/>
            <person name="Malik S.B."/>
            <person name="Maier U.G."/>
            <person name="McRose D."/>
            <person name="Mock T."/>
            <person name="Neilson J.A."/>
            <person name="Onodera N.T."/>
            <person name="Poole A.M."/>
            <person name="Pritham E.J."/>
            <person name="Richards T.A."/>
            <person name="Rocap G."/>
            <person name="Roy S.W."/>
            <person name="Sarai C."/>
            <person name="Schaack S."/>
            <person name="Shirato S."/>
            <person name="Slamovits C.H."/>
            <person name="Spencer D.F."/>
            <person name="Suzuki S."/>
            <person name="Worden A.Z."/>
            <person name="Zauner S."/>
            <person name="Barry K."/>
            <person name="Bell C."/>
            <person name="Bharti A.K."/>
            <person name="Crow J.A."/>
            <person name="Grimwood J."/>
            <person name="Kramer R."/>
            <person name="Lindquist E."/>
            <person name="Lucas S."/>
            <person name="Salamov A."/>
            <person name="McFadden G.I."/>
            <person name="Lane C.E."/>
            <person name="Keeling P.J."/>
            <person name="Gray M.W."/>
            <person name="Grigoriev I.V."/>
            <person name="Archibald J.M."/>
        </authorList>
    </citation>
    <scope>NUCLEOTIDE SEQUENCE</scope>
    <source>
        <strain evidence="2 4">CCMP2712</strain>
    </source>
</reference>
<keyword evidence="1" id="KW-1133">Transmembrane helix</keyword>
<dbReference type="EnsemblProtists" id="EKX47278">
    <property type="protein sequence ID" value="EKX47278"/>
    <property type="gene ID" value="GUITHDRAFT_137469"/>
</dbReference>
<evidence type="ECO:0000313" key="2">
    <source>
        <dbReference type="EMBL" id="EKX47278.1"/>
    </source>
</evidence>
<keyword evidence="4" id="KW-1185">Reference proteome</keyword>
<dbReference type="HOGENOM" id="CLU_1043719_0_0_1"/>
<evidence type="ECO:0000313" key="4">
    <source>
        <dbReference type="Proteomes" id="UP000011087"/>
    </source>
</evidence>
<dbReference type="AlphaFoldDB" id="L1JFJ3"/>
<feature type="transmembrane region" description="Helical" evidence="1">
    <location>
        <begin position="181"/>
        <end position="211"/>
    </location>
</feature>
<dbReference type="PaxDb" id="55529-EKX47278"/>
<dbReference type="KEGG" id="gtt:GUITHDRAFT_137469"/>